<dbReference type="InterPro" id="IPR047153">
    <property type="entry name" value="TRIM45/56/19-like"/>
</dbReference>
<dbReference type="AlphaFoldDB" id="A0A8B8CB33"/>
<keyword evidence="3" id="KW-1185">Reference proteome</keyword>
<dbReference type="RefSeq" id="XP_022311921.1">
    <property type="nucleotide sequence ID" value="XM_022456213.1"/>
</dbReference>
<evidence type="ECO:0000313" key="3">
    <source>
        <dbReference type="Proteomes" id="UP000694844"/>
    </source>
</evidence>
<keyword evidence="1" id="KW-0677">Repeat</keyword>
<dbReference type="SUPFAM" id="SSF57845">
    <property type="entry name" value="B-box zinc-binding domain"/>
    <property type="match status" value="1"/>
</dbReference>
<dbReference type="InterPro" id="IPR011042">
    <property type="entry name" value="6-blade_b-propeller_TolB-like"/>
</dbReference>
<dbReference type="Proteomes" id="UP000694844">
    <property type="component" value="Chromosome 10"/>
</dbReference>
<dbReference type="Gene3D" id="2.120.10.30">
    <property type="entry name" value="TolB, C-terminal domain"/>
    <property type="match status" value="1"/>
</dbReference>
<reference evidence="4" key="1">
    <citation type="submission" date="2025-08" db="UniProtKB">
        <authorList>
            <consortium name="RefSeq"/>
        </authorList>
    </citation>
    <scope>IDENTIFICATION</scope>
    <source>
        <tissue evidence="4">Whole sample</tissue>
    </source>
</reference>
<feature type="repeat" description="NHL" evidence="2">
    <location>
        <begin position="469"/>
        <end position="512"/>
    </location>
</feature>
<dbReference type="PANTHER" id="PTHR25462">
    <property type="entry name" value="BONUS, ISOFORM C-RELATED"/>
    <property type="match status" value="1"/>
</dbReference>
<dbReference type="PANTHER" id="PTHR25462:SF296">
    <property type="entry name" value="MEIOTIC P26, ISOFORM F"/>
    <property type="match status" value="1"/>
</dbReference>
<organism evidence="3 4">
    <name type="scientific">Crassostrea virginica</name>
    <name type="common">Eastern oyster</name>
    <dbReference type="NCBI Taxonomy" id="6565"/>
    <lineage>
        <taxon>Eukaryota</taxon>
        <taxon>Metazoa</taxon>
        <taxon>Spiralia</taxon>
        <taxon>Lophotrochozoa</taxon>
        <taxon>Mollusca</taxon>
        <taxon>Bivalvia</taxon>
        <taxon>Autobranchia</taxon>
        <taxon>Pteriomorphia</taxon>
        <taxon>Ostreida</taxon>
        <taxon>Ostreoidea</taxon>
        <taxon>Ostreidae</taxon>
        <taxon>Crassostrea</taxon>
    </lineage>
</organism>
<protein>
    <submittedName>
        <fullName evidence="4">Uncharacterized protein LOC111117131</fullName>
    </submittedName>
</protein>
<dbReference type="GO" id="GO:0061630">
    <property type="term" value="F:ubiquitin protein ligase activity"/>
    <property type="evidence" value="ECO:0007669"/>
    <property type="project" value="TreeGrafter"/>
</dbReference>
<sequence>MEVYRISSQVNIKHCSLCPGITEYYCYDCEADLCRPCKEMHVDVLDIKYHHVTVYRAKFRNVPRNENCTEHPDEVNEMYREQCDIPVCSHRRTHQEHKLENIRTAYQNKLLQFNNILINIGCISIYNAHLILDELKSDLTTSHKEMDQLKTAMVSMSKRLKNSLDKVQGEISLKYKDLLVCRFLRKKKKIKRHVARIQQYEHRYEKSANRPVQFLRLIKTVHLPQEQDMPLLSQHCLLSLTQKINTGDLIKLLSEIKITESGKQRQARNELLPTLMPSPVVQKSHSLTGVRNCYHISCVTPNRVWVSYLKVIFLFRYIVNISLIDTATGNEMYTLKDSSGLKFGNHTVTSDSELIYIDNHYNISKLSADMKTTTLLIDKTYPEWKPICVHCSPSSGDLLVGMRRDDTGMFIGKVMRYNDSSQPTQTIPKNNTPDNLYQYPLFITENNNGDVVVSDFVRRAVVVTSSKGIHRFSYKGPAAGPLLSPRGICTDALSHILVCDAITKTVQMLSQDGEFLKYLLKNQSSVINNYEPVCLSYDFYSHCLWVVSGGNMLSVYRHINRHPAILG</sequence>
<gene>
    <name evidence="4" type="primary">LOC111117131</name>
</gene>
<evidence type="ECO:0000313" key="4">
    <source>
        <dbReference type="RefSeq" id="XP_022311921.1"/>
    </source>
</evidence>
<evidence type="ECO:0000256" key="1">
    <source>
        <dbReference type="ARBA" id="ARBA00022737"/>
    </source>
</evidence>
<evidence type="ECO:0000256" key="2">
    <source>
        <dbReference type="PROSITE-ProRule" id="PRU00504"/>
    </source>
</evidence>
<dbReference type="GeneID" id="111117131"/>
<dbReference type="Gene3D" id="3.30.160.60">
    <property type="entry name" value="Classic Zinc Finger"/>
    <property type="match status" value="1"/>
</dbReference>
<dbReference type="PROSITE" id="PS51125">
    <property type="entry name" value="NHL"/>
    <property type="match status" value="1"/>
</dbReference>
<dbReference type="SUPFAM" id="SSF101898">
    <property type="entry name" value="NHL repeat"/>
    <property type="match status" value="1"/>
</dbReference>
<proteinExistence type="predicted"/>
<accession>A0A8B8CB33</accession>
<dbReference type="InterPro" id="IPR001258">
    <property type="entry name" value="NHL_repeat"/>
</dbReference>
<name>A0A8B8CB33_CRAVI</name>
<dbReference type="KEGG" id="cvn:111117131"/>